<keyword evidence="7" id="KW-1185">Reference proteome</keyword>
<dbReference type="Gene3D" id="1.10.510.10">
    <property type="entry name" value="Transferase(Phosphotransferase) domain 1"/>
    <property type="match status" value="2"/>
</dbReference>
<proteinExistence type="predicted"/>
<evidence type="ECO:0000256" key="4">
    <source>
        <dbReference type="ARBA" id="ARBA00022840"/>
    </source>
</evidence>
<dbReference type="AlphaFoldDB" id="A0ABD3AGN2"/>
<evidence type="ECO:0000313" key="6">
    <source>
        <dbReference type="EMBL" id="KAL3530126.1"/>
    </source>
</evidence>
<dbReference type="SMART" id="SM00220">
    <property type="entry name" value="S_TKc"/>
    <property type="match status" value="1"/>
</dbReference>
<protein>
    <recommendedName>
        <fullName evidence="5">Protein kinase domain-containing protein</fullName>
    </recommendedName>
</protein>
<keyword evidence="2" id="KW-0547">Nucleotide-binding</keyword>
<dbReference type="GO" id="GO:0005524">
    <property type="term" value="F:ATP binding"/>
    <property type="evidence" value="ECO:0007669"/>
    <property type="project" value="UniProtKB-KW"/>
</dbReference>
<dbReference type="EMBL" id="JBJUIK010000004">
    <property type="protein sequence ID" value="KAL3530126.1"/>
    <property type="molecule type" value="Genomic_DNA"/>
</dbReference>
<dbReference type="InterPro" id="IPR050339">
    <property type="entry name" value="CC_SR_Kinase"/>
</dbReference>
<dbReference type="InterPro" id="IPR000719">
    <property type="entry name" value="Prot_kinase_dom"/>
</dbReference>
<dbReference type="PROSITE" id="PS50011">
    <property type="entry name" value="PROTEIN_KINASE_DOM"/>
    <property type="match status" value="1"/>
</dbReference>
<evidence type="ECO:0000259" key="5">
    <source>
        <dbReference type="PROSITE" id="PS50011"/>
    </source>
</evidence>
<keyword evidence="3" id="KW-0418">Kinase</keyword>
<evidence type="ECO:0000256" key="2">
    <source>
        <dbReference type="ARBA" id="ARBA00022741"/>
    </source>
</evidence>
<reference evidence="6 7" key="1">
    <citation type="submission" date="2024-11" db="EMBL/GenBank/DDBJ databases">
        <title>A near-complete genome assembly of Cinchona calisaya.</title>
        <authorList>
            <person name="Lian D.C."/>
            <person name="Zhao X.W."/>
            <person name="Wei L."/>
        </authorList>
    </citation>
    <scope>NUCLEOTIDE SEQUENCE [LARGE SCALE GENOMIC DNA]</scope>
    <source>
        <tissue evidence="6">Nenye</tissue>
    </source>
</reference>
<sequence>MVITSRIIELETELGRLGCQKLYDKDKDPVLADLEDKLSRLQQAYQETNLGFKIALEHNAISNPPKSSSYSKVWIEDGIPTLSCSSDTASDSSSSYAHSSTLYLLMEYCSSTLKNELENPEGFEKSKIWPFFRGIVEGLVHVHGQDIILRDISRDNIFIDGSGVPKLGDFGLAINNGDVAAGYKVDIYSLGLILVELLYPMGTGMERGTVLNNIKNGILPIDWGYDDDVTRFVLRLLKTNPSQRPSASQILTTVADW</sequence>
<dbReference type="InterPro" id="IPR011009">
    <property type="entry name" value="Kinase-like_dom_sf"/>
</dbReference>
<gene>
    <name evidence="6" type="ORF">ACH5RR_009448</name>
</gene>
<comment type="caution">
    <text evidence="6">The sequence shown here is derived from an EMBL/GenBank/DDBJ whole genome shotgun (WGS) entry which is preliminary data.</text>
</comment>
<dbReference type="Pfam" id="PF00069">
    <property type="entry name" value="Pkinase"/>
    <property type="match status" value="1"/>
</dbReference>
<feature type="domain" description="Protein kinase" evidence="5">
    <location>
        <begin position="1"/>
        <end position="257"/>
    </location>
</feature>
<dbReference type="SUPFAM" id="SSF56112">
    <property type="entry name" value="Protein kinase-like (PK-like)"/>
    <property type="match status" value="1"/>
</dbReference>
<dbReference type="Proteomes" id="UP001630127">
    <property type="component" value="Unassembled WGS sequence"/>
</dbReference>
<accession>A0ABD3AGN2</accession>
<evidence type="ECO:0000313" key="7">
    <source>
        <dbReference type="Proteomes" id="UP001630127"/>
    </source>
</evidence>
<keyword evidence="1" id="KW-0808">Transferase</keyword>
<keyword evidence="4" id="KW-0067">ATP-binding</keyword>
<dbReference type="GO" id="GO:0016301">
    <property type="term" value="F:kinase activity"/>
    <property type="evidence" value="ECO:0007669"/>
    <property type="project" value="UniProtKB-KW"/>
</dbReference>
<evidence type="ECO:0000256" key="1">
    <source>
        <dbReference type="ARBA" id="ARBA00022679"/>
    </source>
</evidence>
<organism evidence="6 7">
    <name type="scientific">Cinchona calisaya</name>
    <dbReference type="NCBI Taxonomy" id="153742"/>
    <lineage>
        <taxon>Eukaryota</taxon>
        <taxon>Viridiplantae</taxon>
        <taxon>Streptophyta</taxon>
        <taxon>Embryophyta</taxon>
        <taxon>Tracheophyta</taxon>
        <taxon>Spermatophyta</taxon>
        <taxon>Magnoliopsida</taxon>
        <taxon>eudicotyledons</taxon>
        <taxon>Gunneridae</taxon>
        <taxon>Pentapetalae</taxon>
        <taxon>asterids</taxon>
        <taxon>lamiids</taxon>
        <taxon>Gentianales</taxon>
        <taxon>Rubiaceae</taxon>
        <taxon>Cinchonoideae</taxon>
        <taxon>Cinchoneae</taxon>
        <taxon>Cinchona</taxon>
    </lineage>
</organism>
<dbReference type="PANTHER" id="PTHR11042">
    <property type="entry name" value="EUKARYOTIC TRANSLATION INITIATION FACTOR 2-ALPHA KINASE EIF2-ALPHA KINASE -RELATED"/>
    <property type="match status" value="1"/>
</dbReference>
<evidence type="ECO:0000256" key="3">
    <source>
        <dbReference type="ARBA" id="ARBA00022777"/>
    </source>
</evidence>
<name>A0ABD3AGN2_9GENT</name>